<evidence type="ECO:0000259" key="18">
    <source>
        <dbReference type="PROSITE" id="PS52012"/>
    </source>
</evidence>
<evidence type="ECO:0000256" key="3">
    <source>
        <dbReference type="ARBA" id="ARBA00010031"/>
    </source>
</evidence>
<dbReference type="GO" id="GO:0098552">
    <property type="term" value="C:side of membrane"/>
    <property type="evidence" value="ECO:0007669"/>
    <property type="project" value="UniProtKB-KW"/>
</dbReference>
<dbReference type="PANTHER" id="PTHR37928:SF2">
    <property type="entry name" value="GPI ANCHORED CFEM DOMAIN PROTEIN (AFU_ORTHOLOGUE AFUA_6G10580)"/>
    <property type="match status" value="1"/>
</dbReference>
<protein>
    <recommendedName>
        <fullName evidence="18">CFEM domain-containing protein</fullName>
    </recommendedName>
</protein>
<dbReference type="GO" id="GO:0005576">
    <property type="term" value="C:extracellular region"/>
    <property type="evidence" value="ECO:0007669"/>
    <property type="project" value="UniProtKB-SubCell"/>
</dbReference>
<dbReference type="InterPro" id="IPR008427">
    <property type="entry name" value="Extracellular_membr_CFEM_dom"/>
</dbReference>
<evidence type="ECO:0000256" key="4">
    <source>
        <dbReference type="ARBA" id="ARBA00022475"/>
    </source>
</evidence>
<comment type="subcellular location">
    <subcellularLocation>
        <location evidence="1">Cell membrane</location>
        <topology evidence="1">Lipid-anchor</topology>
        <topology evidence="1">GPI-anchor</topology>
    </subcellularLocation>
    <subcellularLocation>
        <location evidence="2">Secreted</location>
    </subcellularLocation>
</comment>
<dbReference type="OrthoDB" id="3065412at2759"/>
<keyword evidence="5" id="KW-0964">Secreted</keyword>
<feature type="region of interest" description="Disordered" evidence="16">
    <location>
        <begin position="100"/>
        <end position="130"/>
    </location>
</feature>
<accession>A0A9P8C792</accession>
<proteinExistence type="inferred from homology"/>
<evidence type="ECO:0000256" key="2">
    <source>
        <dbReference type="ARBA" id="ARBA00004613"/>
    </source>
</evidence>
<dbReference type="InterPro" id="IPR051735">
    <property type="entry name" value="CFEM_domain"/>
</dbReference>
<keyword evidence="14" id="KW-0449">Lipoprotein</keyword>
<evidence type="ECO:0000256" key="15">
    <source>
        <dbReference type="PROSITE-ProRule" id="PRU01356"/>
    </source>
</evidence>
<evidence type="ECO:0000313" key="19">
    <source>
        <dbReference type="EMBL" id="KAG9234826.1"/>
    </source>
</evidence>
<keyword evidence="11" id="KW-0472">Membrane</keyword>
<evidence type="ECO:0000256" key="11">
    <source>
        <dbReference type="ARBA" id="ARBA00023136"/>
    </source>
</evidence>
<feature type="disulfide bond" evidence="15">
    <location>
        <begin position="47"/>
        <end position="54"/>
    </location>
</feature>
<organism evidence="19 20">
    <name type="scientific">Amylocarpus encephaloides</name>
    <dbReference type="NCBI Taxonomy" id="45428"/>
    <lineage>
        <taxon>Eukaryota</taxon>
        <taxon>Fungi</taxon>
        <taxon>Dikarya</taxon>
        <taxon>Ascomycota</taxon>
        <taxon>Pezizomycotina</taxon>
        <taxon>Leotiomycetes</taxon>
        <taxon>Helotiales</taxon>
        <taxon>Helotiales incertae sedis</taxon>
        <taxon>Amylocarpus</taxon>
    </lineage>
</organism>
<evidence type="ECO:0000313" key="20">
    <source>
        <dbReference type="Proteomes" id="UP000824998"/>
    </source>
</evidence>
<reference evidence="19" key="1">
    <citation type="journal article" date="2021" name="IMA Fungus">
        <title>Genomic characterization of three marine fungi, including Emericellopsis atlantica sp. nov. with signatures of a generalist lifestyle and marine biomass degradation.</title>
        <authorList>
            <person name="Hagestad O.C."/>
            <person name="Hou L."/>
            <person name="Andersen J.H."/>
            <person name="Hansen E.H."/>
            <person name="Altermark B."/>
            <person name="Li C."/>
            <person name="Kuhnert E."/>
            <person name="Cox R.J."/>
            <person name="Crous P.W."/>
            <person name="Spatafora J.W."/>
            <person name="Lail K."/>
            <person name="Amirebrahimi M."/>
            <person name="Lipzen A."/>
            <person name="Pangilinan J."/>
            <person name="Andreopoulos W."/>
            <person name="Hayes R.D."/>
            <person name="Ng V."/>
            <person name="Grigoriev I.V."/>
            <person name="Jackson S.A."/>
            <person name="Sutton T.D.S."/>
            <person name="Dobson A.D.W."/>
            <person name="Rama T."/>
        </authorList>
    </citation>
    <scope>NUCLEOTIDE SEQUENCE</scope>
    <source>
        <strain evidence="19">TRa018bII</strain>
    </source>
</reference>
<keyword evidence="9 17" id="KW-0732">Signal</keyword>
<feature type="chain" id="PRO_5040307286" description="CFEM domain-containing protein" evidence="17">
    <location>
        <begin position="19"/>
        <end position="157"/>
    </location>
</feature>
<dbReference type="GO" id="GO:0046872">
    <property type="term" value="F:metal ion binding"/>
    <property type="evidence" value="ECO:0007669"/>
    <property type="project" value="UniProtKB-UniRule"/>
</dbReference>
<evidence type="ECO:0000256" key="9">
    <source>
        <dbReference type="ARBA" id="ARBA00022729"/>
    </source>
</evidence>
<evidence type="ECO:0000256" key="14">
    <source>
        <dbReference type="ARBA" id="ARBA00023288"/>
    </source>
</evidence>
<evidence type="ECO:0000256" key="7">
    <source>
        <dbReference type="ARBA" id="ARBA00022622"/>
    </source>
</evidence>
<feature type="disulfide bond" evidence="15">
    <location>
        <begin position="56"/>
        <end position="89"/>
    </location>
</feature>
<dbReference type="Proteomes" id="UP000824998">
    <property type="component" value="Unassembled WGS sequence"/>
</dbReference>
<dbReference type="SMART" id="SM00747">
    <property type="entry name" value="CFEM"/>
    <property type="match status" value="1"/>
</dbReference>
<comment type="caution">
    <text evidence="15">Lacks conserved residue(s) required for the propagation of feature annotation.</text>
</comment>
<evidence type="ECO:0000256" key="8">
    <source>
        <dbReference type="ARBA" id="ARBA00022723"/>
    </source>
</evidence>
<keyword evidence="7" id="KW-0336">GPI-anchor</keyword>
<evidence type="ECO:0000256" key="5">
    <source>
        <dbReference type="ARBA" id="ARBA00022525"/>
    </source>
</evidence>
<keyword evidence="20" id="KW-1185">Reference proteome</keyword>
<evidence type="ECO:0000256" key="16">
    <source>
        <dbReference type="SAM" id="MobiDB-lite"/>
    </source>
</evidence>
<evidence type="ECO:0000256" key="13">
    <source>
        <dbReference type="ARBA" id="ARBA00023180"/>
    </source>
</evidence>
<dbReference type="PANTHER" id="PTHR37928">
    <property type="entry name" value="CFEM DOMAIN PROTEIN (AFU_ORTHOLOGUE AFUA_6G14090)"/>
    <property type="match status" value="1"/>
</dbReference>
<dbReference type="EMBL" id="MU251451">
    <property type="protein sequence ID" value="KAG9234826.1"/>
    <property type="molecule type" value="Genomic_DNA"/>
</dbReference>
<feature type="signal peptide" evidence="17">
    <location>
        <begin position="1"/>
        <end position="18"/>
    </location>
</feature>
<evidence type="ECO:0000256" key="10">
    <source>
        <dbReference type="ARBA" id="ARBA00023004"/>
    </source>
</evidence>
<name>A0A9P8C792_9HELO</name>
<evidence type="ECO:0000256" key="6">
    <source>
        <dbReference type="ARBA" id="ARBA00022617"/>
    </source>
</evidence>
<dbReference type="AlphaFoldDB" id="A0A9P8C792"/>
<dbReference type="PROSITE" id="PS52012">
    <property type="entry name" value="CFEM"/>
    <property type="match status" value="1"/>
</dbReference>
<comment type="caution">
    <text evidence="19">The sequence shown here is derived from an EMBL/GenBank/DDBJ whole genome shotgun (WGS) entry which is preliminary data.</text>
</comment>
<keyword evidence="8 15" id="KW-0479">Metal-binding</keyword>
<evidence type="ECO:0000256" key="1">
    <source>
        <dbReference type="ARBA" id="ARBA00004609"/>
    </source>
</evidence>
<keyword evidence="4" id="KW-1003">Cell membrane</keyword>
<dbReference type="GO" id="GO:0005886">
    <property type="term" value="C:plasma membrane"/>
    <property type="evidence" value="ECO:0007669"/>
    <property type="project" value="UniProtKB-SubCell"/>
</dbReference>
<keyword evidence="12 15" id="KW-1015">Disulfide bond</keyword>
<sequence length="157" mass="16389">MKTFMGSILLAFVALASGQDLPSDLPPCAKACAIPYFSSSYGEFANCNVRDVACVCTNKSFISDISCCIAQSCSAEDQETTYDFANNLCSQVVIPGTPPLPSSASCSSSSTSEPSTSTPSTSDPISTPTTTEAVTVTVTETLTASCTIVYRGHYLTM</sequence>
<keyword evidence="6 15" id="KW-0349">Heme</keyword>
<dbReference type="Pfam" id="PF05730">
    <property type="entry name" value="CFEM"/>
    <property type="match status" value="1"/>
</dbReference>
<comment type="similarity">
    <text evidence="3">Belongs to the RBT5 family.</text>
</comment>
<keyword evidence="13" id="KW-0325">Glycoprotein</keyword>
<evidence type="ECO:0000256" key="17">
    <source>
        <dbReference type="SAM" id="SignalP"/>
    </source>
</evidence>
<feature type="binding site" description="axial binding residue" evidence="15">
    <location>
        <position position="51"/>
    </location>
    <ligand>
        <name>heme</name>
        <dbReference type="ChEBI" id="CHEBI:30413"/>
    </ligand>
    <ligandPart>
        <name>Fe</name>
        <dbReference type="ChEBI" id="CHEBI:18248"/>
    </ligandPart>
</feature>
<evidence type="ECO:0000256" key="12">
    <source>
        <dbReference type="ARBA" id="ARBA00023157"/>
    </source>
</evidence>
<gene>
    <name evidence="19" type="ORF">BJ875DRAFT_483846</name>
</gene>
<feature type="compositionally biased region" description="Low complexity" evidence="16">
    <location>
        <begin position="102"/>
        <end position="130"/>
    </location>
</feature>
<keyword evidence="10 15" id="KW-0408">Iron</keyword>
<feature type="domain" description="CFEM" evidence="18">
    <location>
        <begin position="1"/>
        <end position="117"/>
    </location>
</feature>